<dbReference type="EMBL" id="JAUEDM010000007">
    <property type="protein sequence ID" value="KAK3314402.1"/>
    <property type="molecule type" value="Genomic_DNA"/>
</dbReference>
<accession>A0AAE0M0C0</accession>
<proteinExistence type="predicted"/>
<reference evidence="2" key="2">
    <citation type="submission" date="2023-06" db="EMBL/GenBank/DDBJ databases">
        <authorList>
            <consortium name="Lawrence Berkeley National Laboratory"/>
            <person name="Haridas S."/>
            <person name="Hensen N."/>
            <person name="Bonometti L."/>
            <person name="Westerberg I."/>
            <person name="Brannstrom I.O."/>
            <person name="Guillou S."/>
            <person name="Cros-Aarteil S."/>
            <person name="Calhoun S."/>
            <person name="Kuo A."/>
            <person name="Mondo S."/>
            <person name="Pangilinan J."/>
            <person name="Riley R."/>
            <person name="Labutti K."/>
            <person name="Andreopoulos B."/>
            <person name="Lipzen A."/>
            <person name="Chen C."/>
            <person name="Yanf M."/>
            <person name="Daum C."/>
            <person name="Ng V."/>
            <person name="Clum A."/>
            <person name="Steindorff A."/>
            <person name="Ohm R."/>
            <person name="Martin F."/>
            <person name="Silar P."/>
            <person name="Natvig D."/>
            <person name="Lalanne C."/>
            <person name="Gautier V."/>
            <person name="Ament-Velasquez S.L."/>
            <person name="Kruys A."/>
            <person name="Hutchinson M.I."/>
            <person name="Powell A.J."/>
            <person name="Barry K."/>
            <person name="Miller A.N."/>
            <person name="Grigoriev I.V."/>
            <person name="Debuchy R."/>
            <person name="Gladieux P."/>
            <person name="Thoren M.H."/>
            <person name="Johannesson H."/>
        </authorList>
    </citation>
    <scope>NUCLEOTIDE SEQUENCE</scope>
    <source>
        <strain evidence="2">CBS 118394</strain>
    </source>
</reference>
<dbReference type="Proteomes" id="UP001283341">
    <property type="component" value="Unassembled WGS sequence"/>
</dbReference>
<gene>
    <name evidence="2" type="ORF">B0H66DRAFT_631083</name>
</gene>
<name>A0AAE0M0C0_9PEZI</name>
<evidence type="ECO:0000313" key="3">
    <source>
        <dbReference type="Proteomes" id="UP001283341"/>
    </source>
</evidence>
<feature type="compositionally biased region" description="Low complexity" evidence="1">
    <location>
        <begin position="48"/>
        <end position="65"/>
    </location>
</feature>
<sequence>MDCKDVSDTKTEVIITNGVLSLSQTWSCPAPSETKIITFHASGSTELPPSHTPANNTTSSPSSNTTIFQIKGTLSQPLPLQPRLMIPSAQNPNCRTLSSHNPTWSIKASTSQTSYDGWTGSNQYGTLTFDLTNNANNLSMHCAASAPELNNCTDTDHGKWFDCLPTDASQFPGQPTVSTRFRFNQTNHEISLNQTWFCNEDSAHPVMFNAIVTSELPMQCSRFMSAAPLPGQESNSEQIRCGIGKTSNPFLGQIIVIDCSMTETTTLTTSTINTTPLQPYSISERKPSGQSCTIASVLAPRWTIHVGSLSMVTNWYALGSGYDSLRMRAYVDMHVSSYADKTIYVHADSREMVPFRTETDPGKWYPCTDVGWRPERIDCSWQMDFVNGYLALNHSWVCSDKDPENPILFTAVGSAQFNTSCEYSYSHNNNGSSIHCDGVLKESQIVYPTFITNNSTTGSN</sequence>
<comment type="caution">
    <text evidence="2">The sequence shown here is derived from an EMBL/GenBank/DDBJ whole genome shotgun (WGS) entry which is preliminary data.</text>
</comment>
<keyword evidence="3" id="KW-1185">Reference proteome</keyword>
<feature type="region of interest" description="Disordered" evidence="1">
    <location>
        <begin position="43"/>
        <end position="65"/>
    </location>
</feature>
<organism evidence="2 3">
    <name type="scientific">Apodospora peruviana</name>
    <dbReference type="NCBI Taxonomy" id="516989"/>
    <lineage>
        <taxon>Eukaryota</taxon>
        <taxon>Fungi</taxon>
        <taxon>Dikarya</taxon>
        <taxon>Ascomycota</taxon>
        <taxon>Pezizomycotina</taxon>
        <taxon>Sordariomycetes</taxon>
        <taxon>Sordariomycetidae</taxon>
        <taxon>Sordariales</taxon>
        <taxon>Lasiosphaeriaceae</taxon>
        <taxon>Apodospora</taxon>
    </lineage>
</organism>
<evidence type="ECO:0000256" key="1">
    <source>
        <dbReference type="SAM" id="MobiDB-lite"/>
    </source>
</evidence>
<dbReference type="AlphaFoldDB" id="A0AAE0M0C0"/>
<evidence type="ECO:0000313" key="2">
    <source>
        <dbReference type="EMBL" id="KAK3314402.1"/>
    </source>
</evidence>
<reference evidence="2" key="1">
    <citation type="journal article" date="2023" name="Mol. Phylogenet. Evol.">
        <title>Genome-scale phylogeny and comparative genomics of the fungal order Sordariales.</title>
        <authorList>
            <person name="Hensen N."/>
            <person name="Bonometti L."/>
            <person name="Westerberg I."/>
            <person name="Brannstrom I.O."/>
            <person name="Guillou S."/>
            <person name="Cros-Aarteil S."/>
            <person name="Calhoun S."/>
            <person name="Haridas S."/>
            <person name="Kuo A."/>
            <person name="Mondo S."/>
            <person name="Pangilinan J."/>
            <person name="Riley R."/>
            <person name="LaButti K."/>
            <person name="Andreopoulos B."/>
            <person name="Lipzen A."/>
            <person name="Chen C."/>
            <person name="Yan M."/>
            <person name="Daum C."/>
            <person name="Ng V."/>
            <person name="Clum A."/>
            <person name="Steindorff A."/>
            <person name="Ohm R.A."/>
            <person name="Martin F."/>
            <person name="Silar P."/>
            <person name="Natvig D.O."/>
            <person name="Lalanne C."/>
            <person name="Gautier V."/>
            <person name="Ament-Velasquez S.L."/>
            <person name="Kruys A."/>
            <person name="Hutchinson M.I."/>
            <person name="Powell A.J."/>
            <person name="Barry K."/>
            <person name="Miller A.N."/>
            <person name="Grigoriev I.V."/>
            <person name="Debuchy R."/>
            <person name="Gladieux P."/>
            <person name="Hiltunen Thoren M."/>
            <person name="Johannesson H."/>
        </authorList>
    </citation>
    <scope>NUCLEOTIDE SEQUENCE</scope>
    <source>
        <strain evidence="2">CBS 118394</strain>
    </source>
</reference>
<protein>
    <submittedName>
        <fullName evidence="2">Uncharacterized protein</fullName>
    </submittedName>
</protein>